<sequence>MKKRRNEKEDLVNKIPQLVVEGHYDENLTTNDGINIENDESHDEDYDDDDDDENDKTQQHEVMYKIDEIFEEILIEAEDIDTLSSPLPSSLAKLFKSNNVNNSNSNNCMNHTISATTKTTPSDNIQQQIVSNQILTLSTSHPCPPPPASQAPSIINTSNTKLMMMTKKSLKKTTNNNKLNTIPYGLPI</sequence>
<evidence type="ECO:0000313" key="3">
    <source>
        <dbReference type="RefSeq" id="XP_058979892.1"/>
    </source>
</evidence>
<protein>
    <submittedName>
        <fullName evidence="3">Protein ecdysoneless homolog</fullName>
    </submittedName>
</protein>
<name>A0ABM3V296_MUSDO</name>
<feature type="compositionally biased region" description="Basic and acidic residues" evidence="1">
    <location>
        <begin position="1"/>
        <end position="12"/>
    </location>
</feature>
<evidence type="ECO:0000313" key="2">
    <source>
        <dbReference type="Proteomes" id="UP001652621"/>
    </source>
</evidence>
<feature type="region of interest" description="Disordered" evidence="1">
    <location>
        <begin position="1"/>
        <end position="57"/>
    </location>
</feature>
<feature type="compositionally biased region" description="Acidic residues" evidence="1">
    <location>
        <begin position="37"/>
        <end position="54"/>
    </location>
</feature>
<dbReference type="GeneID" id="131803019"/>
<evidence type="ECO:0000256" key="1">
    <source>
        <dbReference type="SAM" id="MobiDB-lite"/>
    </source>
</evidence>
<reference evidence="3" key="1">
    <citation type="submission" date="2025-08" db="UniProtKB">
        <authorList>
            <consortium name="RefSeq"/>
        </authorList>
    </citation>
    <scope>IDENTIFICATION</scope>
    <source>
        <strain evidence="3">Aabys</strain>
        <tissue evidence="3">Whole body</tissue>
    </source>
</reference>
<dbReference type="RefSeq" id="XP_058979892.1">
    <property type="nucleotide sequence ID" value="XM_059123909.1"/>
</dbReference>
<keyword evidence="2" id="KW-1185">Reference proteome</keyword>
<proteinExistence type="predicted"/>
<organism evidence="2 3">
    <name type="scientific">Musca domestica</name>
    <name type="common">House fly</name>
    <dbReference type="NCBI Taxonomy" id="7370"/>
    <lineage>
        <taxon>Eukaryota</taxon>
        <taxon>Metazoa</taxon>
        <taxon>Ecdysozoa</taxon>
        <taxon>Arthropoda</taxon>
        <taxon>Hexapoda</taxon>
        <taxon>Insecta</taxon>
        <taxon>Pterygota</taxon>
        <taxon>Neoptera</taxon>
        <taxon>Endopterygota</taxon>
        <taxon>Diptera</taxon>
        <taxon>Brachycera</taxon>
        <taxon>Muscomorpha</taxon>
        <taxon>Muscoidea</taxon>
        <taxon>Muscidae</taxon>
        <taxon>Musca</taxon>
    </lineage>
</organism>
<gene>
    <name evidence="3" type="primary">LOC131803019</name>
</gene>
<dbReference type="Proteomes" id="UP001652621">
    <property type="component" value="Unplaced"/>
</dbReference>
<accession>A0ABM3V296</accession>